<protein>
    <submittedName>
        <fullName evidence="2">Uncharacterized protein</fullName>
    </submittedName>
</protein>
<dbReference type="Proteomes" id="UP001603857">
    <property type="component" value="Unassembled WGS sequence"/>
</dbReference>
<feature type="region of interest" description="Disordered" evidence="1">
    <location>
        <begin position="40"/>
        <end position="61"/>
    </location>
</feature>
<dbReference type="AlphaFoldDB" id="A0ABD1M3Q1"/>
<organism evidence="2 3">
    <name type="scientific">Flemingia macrophylla</name>
    <dbReference type="NCBI Taxonomy" id="520843"/>
    <lineage>
        <taxon>Eukaryota</taxon>
        <taxon>Viridiplantae</taxon>
        <taxon>Streptophyta</taxon>
        <taxon>Embryophyta</taxon>
        <taxon>Tracheophyta</taxon>
        <taxon>Spermatophyta</taxon>
        <taxon>Magnoliopsida</taxon>
        <taxon>eudicotyledons</taxon>
        <taxon>Gunneridae</taxon>
        <taxon>Pentapetalae</taxon>
        <taxon>rosids</taxon>
        <taxon>fabids</taxon>
        <taxon>Fabales</taxon>
        <taxon>Fabaceae</taxon>
        <taxon>Papilionoideae</taxon>
        <taxon>50 kb inversion clade</taxon>
        <taxon>NPAAA clade</taxon>
        <taxon>indigoferoid/millettioid clade</taxon>
        <taxon>Phaseoleae</taxon>
        <taxon>Flemingia</taxon>
    </lineage>
</organism>
<sequence>MLQLIQSYSTNKVLIVCNVVEIRSYMWDFLQAMMDEHSNLPTNHPSNQLDKAKAFEERSSI</sequence>
<name>A0ABD1M3Q1_9FABA</name>
<keyword evidence="3" id="KW-1185">Reference proteome</keyword>
<proteinExistence type="predicted"/>
<comment type="caution">
    <text evidence="2">The sequence shown here is derived from an EMBL/GenBank/DDBJ whole genome shotgun (WGS) entry which is preliminary data.</text>
</comment>
<gene>
    <name evidence="2" type="ORF">Fmac_018005</name>
</gene>
<evidence type="ECO:0000313" key="2">
    <source>
        <dbReference type="EMBL" id="KAL2330424.1"/>
    </source>
</evidence>
<evidence type="ECO:0000313" key="3">
    <source>
        <dbReference type="Proteomes" id="UP001603857"/>
    </source>
</evidence>
<accession>A0ABD1M3Q1</accession>
<dbReference type="EMBL" id="JBGMDY010000006">
    <property type="protein sequence ID" value="KAL2330424.1"/>
    <property type="molecule type" value="Genomic_DNA"/>
</dbReference>
<reference evidence="2 3" key="1">
    <citation type="submission" date="2024-08" db="EMBL/GenBank/DDBJ databases">
        <title>Insights into the chromosomal genome structure of Flemingia macrophylla.</title>
        <authorList>
            <person name="Ding Y."/>
            <person name="Zhao Y."/>
            <person name="Bi W."/>
            <person name="Wu M."/>
            <person name="Zhao G."/>
            <person name="Gong Y."/>
            <person name="Li W."/>
            <person name="Zhang P."/>
        </authorList>
    </citation>
    <scope>NUCLEOTIDE SEQUENCE [LARGE SCALE GENOMIC DNA]</scope>
    <source>
        <strain evidence="2">DYQJB</strain>
        <tissue evidence="2">Leaf</tissue>
    </source>
</reference>
<evidence type="ECO:0000256" key="1">
    <source>
        <dbReference type="SAM" id="MobiDB-lite"/>
    </source>
</evidence>
<feature type="compositionally biased region" description="Basic and acidic residues" evidence="1">
    <location>
        <begin position="50"/>
        <end position="61"/>
    </location>
</feature>
<feature type="compositionally biased region" description="Polar residues" evidence="1">
    <location>
        <begin position="40"/>
        <end position="49"/>
    </location>
</feature>